<keyword evidence="2" id="KW-1185">Reference proteome</keyword>
<dbReference type="AlphaFoldDB" id="A0A0R3PPQ7"/>
<name>A0A0R3PPQ7_ANGCS</name>
<accession>A0A0R3PPQ7</accession>
<dbReference type="WBParaSite" id="ACOC_0000720901-mRNA-1">
    <property type="protein sequence ID" value="ACOC_0000720901-mRNA-1"/>
    <property type="gene ID" value="ACOC_0000720901"/>
</dbReference>
<organism evidence="3">
    <name type="scientific">Angiostrongylus costaricensis</name>
    <name type="common">Nematode worm</name>
    <dbReference type="NCBI Taxonomy" id="334426"/>
    <lineage>
        <taxon>Eukaryota</taxon>
        <taxon>Metazoa</taxon>
        <taxon>Ecdysozoa</taxon>
        <taxon>Nematoda</taxon>
        <taxon>Chromadorea</taxon>
        <taxon>Rhabditida</taxon>
        <taxon>Rhabditina</taxon>
        <taxon>Rhabditomorpha</taxon>
        <taxon>Strongyloidea</taxon>
        <taxon>Metastrongylidae</taxon>
        <taxon>Angiostrongylus</taxon>
    </lineage>
</organism>
<evidence type="ECO:0000313" key="1">
    <source>
        <dbReference type="EMBL" id="VDM58795.1"/>
    </source>
</evidence>
<proteinExistence type="predicted"/>
<sequence length="103" mass="11540">MARAAGNRELTSELAKQCRQAIKDLKERRGAVIVEAAKAGKSIRKAHRSFANYKIKRIAVRRPDGTATGSKKAAEKISHKYYSDAFDSHAHPKSYEIKEEDIL</sequence>
<protein>
    <submittedName>
        <fullName evidence="3">H15 domain-containing protein</fullName>
    </submittedName>
</protein>
<dbReference type="Proteomes" id="UP000267027">
    <property type="component" value="Unassembled WGS sequence"/>
</dbReference>
<evidence type="ECO:0000313" key="3">
    <source>
        <dbReference type="WBParaSite" id="ACOC_0000720901-mRNA-1"/>
    </source>
</evidence>
<reference evidence="3" key="1">
    <citation type="submission" date="2017-02" db="UniProtKB">
        <authorList>
            <consortium name="WormBaseParasite"/>
        </authorList>
    </citation>
    <scope>IDENTIFICATION</scope>
</reference>
<evidence type="ECO:0000313" key="2">
    <source>
        <dbReference type="Proteomes" id="UP000267027"/>
    </source>
</evidence>
<gene>
    <name evidence="1" type="ORF">ACOC_LOCUS7210</name>
</gene>
<dbReference type="EMBL" id="UYYA01004015">
    <property type="protein sequence ID" value="VDM58795.1"/>
    <property type="molecule type" value="Genomic_DNA"/>
</dbReference>
<reference evidence="1 2" key="2">
    <citation type="submission" date="2018-11" db="EMBL/GenBank/DDBJ databases">
        <authorList>
            <consortium name="Pathogen Informatics"/>
        </authorList>
    </citation>
    <scope>NUCLEOTIDE SEQUENCE [LARGE SCALE GENOMIC DNA]</scope>
    <source>
        <strain evidence="1 2">Costa Rica</strain>
    </source>
</reference>
<dbReference type="OrthoDB" id="5865375at2759"/>